<organism evidence="1 2">
    <name type="scientific">Romeriopsis navalis LEGE 11480</name>
    <dbReference type="NCBI Taxonomy" id="2777977"/>
    <lineage>
        <taxon>Bacteria</taxon>
        <taxon>Bacillati</taxon>
        <taxon>Cyanobacteriota</taxon>
        <taxon>Cyanophyceae</taxon>
        <taxon>Leptolyngbyales</taxon>
        <taxon>Leptolyngbyaceae</taxon>
        <taxon>Romeriopsis</taxon>
        <taxon>Romeriopsis navalis</taxon>
    </lineage>
</organism>
<dbReference type="InterPro" id="IPR029044">
    <property type="entry name" value="Nucleotide-diphossugar_trans"/>
</dbReference>
<dbReference type="NCBIfam" id="NF045582">
    <property type="entry name" value="Npun_R2823_gen"/>
    <property type="match status" value="1"/>
</dbReference>
<comment type="caution">
    <text evidence="1">The sequence shown here is derived from an EMBL/GenBank/DDBJ whole genome shotgun (WGS) entry which is preliminary data.</text>
</comment>
<dbReference type="EMBL" id="JADEXQ010000066">
    <property type="protein sequence ID" value="MBE9031513.1"/>
    <property type="molecule type" value="Genomic_DNA"/>
</dbReference>
<gene>
    <name evidence="1" type="ORF">IQ266_17410</name>
</gene>
<evidence type="ECO:0000313" key="1">
    <source>
        <dbReference type="EMBL" id="MBE9031513.1"/>
    </source>
</evidence>
<accession>A0A928VMU9</accession>
<evidence type="ECO:0000313" key="2">
    <source>
        <dbReference type="Proteomes" id="UP000625316"/>
    </source>
</evidence>
<dbReference type="Gene3D" id="3.90.550.10">
    <property type="entry name" value="Spore Coat Polysaccharide Biosynthesis Protein SpsA, Chain A"/>
    <property type="match status" value="1"/>
</dbReference>
<proteinExistence type="predicted"/>
<keyword evidence="2" id="KW-1185">Reference proteome</keyword>
<dbReference type="AlphaFoldDB" id="A0A928VMU9"/>
<reference evidence="1" key="1">
    <citation type="submission" date="2020-10" db="EMBL/GenBank/DDBJ databases">
        <authorList>
            <person name="Castelo-Branco R."/>
            <person name="Eusebio N."/>
            <person name="Adriana R."/>
            <person name="Vieira A."/>
            <person name="Brugerolle De Fraissinette N."/>
            <person name="Rezende De Castro R."/>
            <person name="Schneider M.P."/>
            <person name="Vasconcelos V."/>
            <person name="Leao P.N."/>
        </authorList>
    </citation>
    <scope>NUCLEOTIDE SEQUENCE</scope>
    <source>
        <strain evidence="1">LEGE 11480</strain>
    </source>
</reference>
<dbReference type="InterPro" id="IPR054619">
    <property type="entry name" value="Npun_R2821-like"/>
</dbReference>
<dbReference type="SUPFAM" id="SSF53448">
    <property type="entry name" value="Nucleotide-diphospho-sugar transferases"/>
    <property type="match status" value="1"/>
</dbReference>
<protein>
    <submittedName>
        <fullName evidence="1">Methionine synthase</fullName>
    </submittedName>
</protein>
<sequence>MQRGYYITANDKVTEHAIALIKSIRRYDAETPICLIPYDDNYHEIAALLGDRFGVTVFEDLELVDRLSNRLHQTFGTDFFARPNVFRKWACWFGPFEEFIYIDTDIVVFERLIDYLDEYAEYDFLCCDYQHQGGIENVFTPAVLTDQVFSEAEVQEVFNSGFWASKKKVFTEAAMYEVFEECAQHPEYFDFSQKTSDQPIMNYLILSRVAARFNIVRRPGGAPGNWGGSSHFVAQDGALFDPTCEQRLQYIHWAGIRIQPGCPYWETWAENRYWGEAMPAFELPVAPAATASTTVKQGVKQLLTNLRSR</sequence>
<dbReference type="Proteomes" id="UP000625316">
    <property type="component" value="Unassembled WGS sequence"/>
</dbReference>
<name>A0A928VMU9_9CYAN</name>
<dbReference type="RefSeq" id="WP_264326341.1">
    <property type="nucleotide sequence ID" value="NZ_JADEXQ010000066.1"/>
</dbReference>